<evidence type="ECO:0000256" key="5">
    <source>
        <dbReference type="PROSITE-ProRule" id="PRU00309"/>
    </source>
</evidence>
<dbReference type="InParanoid" id="A0A7M7PIY1"/>
<evidence type="ECO:0000313" key="9">
    <source>
        <dbReference type="Proteomes" id="UP000007110"/>
    </source>
</evidence>
<reference evidence="9" key="1">
    <citation type="submission" date="2015-02" db="EMBL/GenBank/DDBJ databases">
        <title>Genome sequencing for Strongylocentrotus purpuratus.</title>
        <authorList>
            <person name="Murali S."/>
            <person name="Liu Y."/>
            <person name="Vee V."/>
            <person name="English A."/>
            <person name="Wang M."/>
            <person name="Skinner E."/>
            <person name="Han Y."/>
            <person name="Muzny D.M."/>
            <person name="Worley K.C."/>
            <person name="Gibbs R.A."/>
        </authorList>
    </citation>
    <scope>NUCLEOTIDE SEQUENCE</scope>
</reference>
<dbReference type="SMART" id="SM00980">
    <property type="entry name" value="THAP"/>
    <property type="match status" value="1"/>
</dbReference>
<evidence type="ECO:0000256" key="1">
    <source>
        <dbReference type="ARBA" id="ARBA00022723"/>
    </source>
</evidence>
<proteinExistence type="predicted"/>
<dbReference type="EnsemblMetazoa" id="XM_030995604">
    <property type="protein sequence ID" value="XP_030851464"/>
    <property type="gene ID" value="LOC115928444"/>
</dbReference>
<evidence type="ECO:0000256" key="4">
    <source>
        <dbReference type="ARBA" id="ARBA00023125"/>
    </source>
</evidence>
<dbReference type="GO" id="GO:0008270">
    <property type="term" value="F:zinc ion binding"/>
    <property type="evidence" value="ECO:0007669"/>
    <property type="project" value="UniProtKB-KW"/>
</dbReference>
<sequence length="259" mass="29586">MGRICAVIGCSNSTFKLDKWYLQLCDRHGLKYGACVCTPPFVPFPFPLQNKDADGRRRWIKAINRKRPNGKNWEPTYGDRVCSYHFRDGQPSAAWPDPTMNLGYSSAHQSSHKSPRLPPRERPQCPEKKKSTSKRKRKNVDLTGDPDSHETSTAEEHLEVSETASSKEKRKSTCKRKRKDVDLTGDPDFHGSSTLDEHQEIDETASSNKEKRSDHIVGAHLTDHMGYIVIKYYVPALDVLQSKNKLKIYNRGIVIYRQS</sequence>
<reference evidence="8" key="2">
    <citation type="submission" date="2021-01" db="UniProtKB">
        <authorList>
            <consortium name="EnsemblMetazoa"/>
        </authorList>
    </citation>
    <scope>IDENTIFICATION</scope>
</reference>
<dbReference type="PROSITE" id="PS50950">
    <property type="entry name" value="ZF_THAP"/>
    <property type="match status" value="1"/>
</dbReference>
<feature type="compositionally biased region" description="Basic and acidic residues" evidence="6">
    <location>
        <begin position="146"/>
        <end position="160"/>
    </location>
</feature>
<keyword evidence="1" id="KW-0479">Metal-binding</keyword>
<keyword evidence="3" id="KW-0862">Zinc</keyword>
<feature type="domain" description="THAP-type" evidence="7">
    <location>
        <begin position="1"/>
        <end position="101"/>
    </location>
</feature>
<dbReference type="InterPro" id="IPR006612">
    <property type="entry name" value="THAP_Znf"/>
</dbReference>
<dbReference type="GO" id="GO:0003677">
    <property type="term" value="F:DNA binding"/>
    <property type="evidence" value="ECO:0007669"/>
    <property type="project" value="UniProtKB-UniRule"/>
</dbReference>
<protein>
    <recommendedName>
        <fullName evidence="7">THAP-type domain-containing protein</fullName>
    </recommendedName>
</protein>
<dbReference type="Proteomes" id="UP000007110">
    <property type="component" value="Unassembled WGS sequence"/>
</dbReference>
<organism evidence="8 9">
    <name type="scientific">Strongylocentrotus purpuratus</name>
    <name type="common">Purple sea urchin</name>
    <dbReference type="NCBI Taxonomy" id="7668"/>
    <lineage>
        <taxon>Eukaryota</taxon>
        <taxon>Metazoa</taxon>
        <taxon>Echinodermata</taxon>
        <taxon>Eleutherozoa</taxon>
        <taxon>Echinozoa</taxon>
        <taxon>Echinoidea</taxon>
        <taxon>Euechinoidea</taxon>
        <taxon>Echinacea</taxon>
        <taxon>Camarodonta</taxon>
        <taxon>Echinidea</taxon>
        <taxon>Strongylocentrotidae</taxon>
        <taxon>Strongylocentrotus</taxon>
    </lineage>
</organism>
<feature type="compositionally biased region" description="Basic and acidic residues" evidence="6">
    <location>
        <begin position="118"/>
        <end position="130"/>
    </location>
</feature>
<feature type="compositionally biased region" description="Basic residues" evidence="6">
    <location>
        <begin position="168"/>
        <end position="178"/>
    </location>
</feature>
<dbReference type="AlphaFoldDB" id="A0A7M7PIY1"/>
<dbReference type="GeneID" id="115928444"/>
<keyword evidence="2 5" id="KW-0863">Zinc-finger</keyword>
<accession>A0A7M7PIY1</accession>
<evidence type="ECO:0000256" key="6">
    <source>
        <dbReference type="SAM" id="MobiDB-lite"/>
    </source>
</evidence>
<evidence type="ECO:0000256" key="2">
    <source>
        <dbReference type="ARBA" id="ARBA00022771"/>
    </source>
</evidence>
<keyword evidence="4 5" id="KW-0238">DNA-binding</keyword>
<evidence type="ECO:0000259" key="7">
    <source>
        <dbReference type="PROSITE" id="PS50950"/>
    </source>
</evidence>
<name>A0A7M7PIY1_STRPU</name>
<feature type="region of interest" description="Disordered" evidence="6">
    <location>
        <begin position="95"/>
        <end position="212"/>
    </location>
</feature>
<dbReference type="Pfam" id="PF05485">
    <property type="entry name" value="THAP"/>
    <property type="match status" value="1"/>
</dbReference>
<dbReference type="SUPFAM" id="SSF57716">
    <property type="entry name" value="Glucocorticoid receptor-like (DNA-binding domain)"/>
    <property type="match status" value="1"/>
</dbReference>
<dbReference type="OrthoDB" id="10067850at2759"/>
<evidence type="ECO:0000256" key="3">
    <source>
        <dbReference type="ARBA" id="ARBA00022833"/>
    </source>
</evidence>
<dbReference type="KEGG" id="spu:115928444"/>
<dbReference type="RefSeq" id="XP_030851464.1">
    <property type="nucleotide sequence ID" value="XM_030995604.1"/>
</dbReference>
<evidence type="ECO:0000313" key="8">
    <source>
        <dbReference type="EnsemblMetazoa" id="XP_030851464"/>
    </source>
</evidence>
<keyword evidence="9" id="KW-1185">Reference proteome</keyword>